<keyword evidence="10" id="KW-1185">Reference proteome</keyword>
<dbReference type="SUPFAM" id="SSF49464">
    <property type="entry name" value="Carboxypeptidase regulatory domain-like"/>
    <property type="match status" value="1"/>
</dbReference>
<protein>
    <submittedName>
        <fullName evidence="9">SusC/RagA family TonB-linked outer membrane protein</fullName>
    </submittedName>
</protein>
<feature type="domain" description="TonB-dependent receptor plug" evidence="8">
    <location>
        <begin position="94"/>
        <end position="226"/>
    </location>
</feature>
<sequence length="1034" mass="115278">MLVKGTVKAGDNTPLANVTVSLESPKRDLGKTGDDGRFVVSAPTNGVLLFKLQGYGTVKQTVAAGKATYEIQMTSTFQELEETVVVGYQQRKRETLTGSVVTISGKDIQDIPAGNFVELLQGKVAGLNIQNNTGSPGMRGTMAIRGISNINVSGSGDNSFLTPTSPLFVIDGVPVDDNTGYEYGFQTAGPGISPISMIPPEDIQDITVLKDAQATALYGSRGAYGVILVTTKRGNSKVPIIQYTGQMFFNAVPSLRQTIGGKQERWMRIDQIMQYDTTFAAAIRRINDNPILADSLNPYFNNSTDWQSYFYRNTINHSHNLNVSGGDVAFNYKVNMGYFDERGIIENTGFKRYTIQSNMQYMPNDRFRLLANVNTNMAKNSLGSGNAMMQTGVGESVNTSSLFPAPSIYSGSMGALSALRVLDDNKTGNFVSQVELQYEPFPGLRATSTVNFNYSSATKDRFTPELLNGNSSEVYSYNERRNKLYNRNMLSYVKSWMDGKHTVNVYGFSEMEMSDFRSDLNRVFGTANDQFTTGISYNTRLSLGGTLNNLTNFRSIAYAGSVSYNYDSKYIVEGTYRIDGTSTTGGASPWSYNPSVGLRWNFKRESFLEDVSWLDVGFVRGTYGRNITPTGSLSDLYGWYRIDPQTYNNRPTTSLDLTNAPNIDLMPQSSTQWSGGLDLGFFDSMFYLTYETYYRQVDQILRSKAIANHNAFANVLTNETSLVNYGHEFILSYRPKIGNPDWKFTFSANGAINRDVTASLPDGVRQLLQADNSGYDLPQFYRLGRNTMTFVLYNYEGVFMSDDEVPVNPLTGLRYRAGGTLSEGRFFRAGDPKFTDMNGDYILDENDLVYVGNSQPMITGGFNTFAQYKNWSLTTQFSFTLKRDILNTALADRFRNYSDPTGANAIGNGNNPGAYVPLDAYNVWRQQGDNADYPNVSDFTRLSLYNPYRYNSTMFLEDGSYLKFNSATLSYNFDRKWSQRLGVSSARVYVTAFNIYNFNRYSGPDPELVTAVGRDASSGYPNKRSYTFGMNIQF</sequence>
<dbReference type="InterPro" id="IPR039426">
    <property type="entry name" value="TonB-dep_rcpt-like"/>
</dbReference>
<keyword evidence="6 7" id="KW-0998">Cell outer membrane</keyword>
<evidence type="ECO:0000256" key="3">
    <source>
        <dbReference type="ARBA" id="ARBA00022452"/>
    </source>
</evidence>
<dbReference type="Gene3D" id="2.170.130.10">
    <property type="entry name" value="TonB-dependent receptor, plug domain"/>
    <property type="match status" value="1"/>
</dbReference>
<dbReference type="InterPro" id="IPR012910">
    <property type="entry name" value="Plug_dom"/>
</dbReference>
<evidence type="ECO:0000256" key="2">
    <source>
        <dbReference type="ARBA" id="ARBA00022448"/>
    </source>
</evidence>
<reference evidence="10" key="1">
    <citation type="journal article" date="2019" name="Int. J. Syst. Evol. Microbiol.">
        <title>The Global Catalogue of Microorganisms (GCM) 10K type strain sequencing project: providing services to taxonomists for standard genome sequencing and annotation.</title>
        <authorList>
            <consortium name="The Broad Institute Genomics Platform"/>
            <consortium name="The Broad Institute Genome Sequencing Center for Infectious Disease"/>
            <person name="Wu L."/>
            <person name="Ma J."/>
        </authorList>
    </citation>
    <scope>NUCLEOTIDE SEQUENCE [LARGE SCALE GENOMIC DNA]</scope>
    <source>
        <strain evidence="10">CGMCC 1.12966</strain>
    </source>
</reference>
<dbReference type="PROSITE" id="PS52016">
    <property type="entry name" value="TONB_DEPENDENT_REC_3"/>
    <property type="match status" value="1"/>
</dbReference>
<keyword evidence="4 7" id="KW-0812">Transmembrane</keyword>
<keyword evidence="5 7" id="KW-0472">Membrane</keyword>
<dbReference type="Proteomes" id="UP000620550">
    <property type="component" value="Unassembled WGS sequence"/>
</dbReference>
<dbReference type="EMBL" id="BNAF01000008">
    <property type="protein sequence ID" value="GHE39430.1"/>
    <property type="molecule type" value="Genomic_DNA"/>
</dbReference>
<proteinExistence type="inferred from homology"/>
<evidence type="ECO:0000256" key="7">
    <source>
        <dbReference type="PROSITE-ProRule" id="PRU01360"/>
    </source>
</evidence>
<comment type="similarity">
    <text evidence="7">Belongs to the TonB-dependent receptor family.</text>
</comment>
<keyword evidence="3 7" id="KW-1134">Transmembrane beta strand</keyword>
<accession>A0ABQ3HZG2</accession>
<dbReference type="InterPro" id="IPR008969">
    <property type="entry name" value="CarboxyPept-like_regulatory"/>
</dbReference>
<dbReference type="Gene3D" id="2.40.170.20">
    <property type="entry name" value="TonB-dependent receptor, beta-barrel domain"/>
    <property type="match status" value="1"/>
</dbReference>
<dbReference type="InterPro" id="IPR036942">
    <property type="entry name" value="Beta-barrel_TonB_sf"/>
</dbReference>
<dbReference type="NCBIfam" id="TIGR04056">
    <property type="entry name" value="OMP_RagA_SusC"/>
    <property type="match status" value="1"/>
</dbReference>
<dbReference type="Pfam" id="PF07715">
    <property type="entry name" value="Plug"/>
    <property type="match status" value="1"/>
</dbReference>
<gene>
    <name evidence="9" type="ORF">GCM10017764_23330</name>
</gene>
<evidence type="ECO:0000256" key="1">
    <source>
        <dbReference type="ARBA" id="ARBA00004571"/>
    </source>
</evidence>
<organism evidence="9 10">
    <name type="scientific">Sphingobacterium griseoflavum</name>
    <dbReference type="NCBI Taxonomy" id="1474952"/>
    <lineage>
        <taxon>Bacteria</taxon>
        <taxon>Pseudomonadati</taxon>
        <taxon>Bacteroidota</taxon>
        <taxon>Sphingobacteriia</taxon>
        <taxon>Sphingobacteriales</taxon>
        <taxon>Sphingobacteriaceae</taxon>
        <taxon>Sphingobacterium</taxon>
    </lineage>
</organism>
<comment type="caution">
    <text evidence="9">The sequence shown here is derived from an EMBL/GenBank/DDBJ whole genome shotgun (WGS) entry which is preliminary data.</text>
</comment>
<dbReference type="InterPro" id="IPR023997">
    <property type="entry name" value="TonB-dep_OMP_SusC/RagA_CS"/>
</dbReference>
<evidence type="ECO:0000256" key="6">
    <source>
        <dbReference type="ARBA" id="ARBA00023237"/>
    </source>
</evidence>
<evidence type="ECO:0000256" key="4">
    <source>
        <dbReference type="ARBA" id="ARBA00022692"/>
    </source>
</evidence>
<evidence type="ECO:0000313" key="9">
    <source>
        <dbReference type="EMBL" id="GHE39430.1"/>
    </source>
</evidence>
<evidence type="ECO:0000313" key="10">
    <source>
        <dbReference type="Proteomes" id="UP000620550"/>
    </source>
</evidence>
<dbReference type="InterPro" id="IPR037066">
    <property type="entry name" value="Plug_dom_sf"/>
</dbReference>
<dbReference type="SUPFAM" id="SSF56935">
    <property type="entry name" value="Porins"/>
    <property type="match status" value="1"/>
</dbReference>
<dbReference type="NCBIfam" id="TIGR04057">
    <property type="entry name" value="SusC_RagA_signa"/>
    <property type="match status" value="1"/>
</dbReference>
<keyword evidence="2 7" id="KW-0813">Transport</keyword>
<comment type="subcellular location">
    <subcellularLocation>
        <location evidence="1 7">Cell outer membrane</location>
        <topology evidence="1 7">Multi-pass membrane protein</topology>
    </subcellularLocation>
</comment>
<evidence type="ECO:0000259" key="8">
    <source>
        <dbReference type="Pfam" id="PF07715"/>
    </source>
</evidence>
<evidence type="ECO:0000256" key="5">
    <source>
        <dbReference type="ARBA" id="ARBA00023136"/>
    </source>
</evidence>
<dbReference type="InterPro" id="IPR023996">
    <property type="entry name" value="TonB-dep_OMP_SusC/RagA"/>
</dbReference>
<name>A0ABQ3HZG2_9SPHI</name>